<keyword evidence="3" id="KW-0285">Flavoprotein</keyword>
<evidence type="ECO:0000256" key="3">
    <source>
        <dbReference type="ARBA" id="ARBA00022630"/>
    </source>
</evidence>
<evidence type="ECO:0000256" key="2">
    <source>
        <dbReference type="ARBA" id="ARBA00005466"/>
    </source>
</evidence>
<dbReference type="GO" id="GO:0050660">
    <property type="term" value="F:flavin adenine dinucleotide binding"/>
    <property type="evidence" value="ECO:0007669"/>
    <property type="project" value="InterPro"/>
</dbReference>
<dbReference type="SUPFAM" id="SSF56176">
    <property type="entry name" value="FAD-binding/transporter-associated domain-like"/>
    <property type="match status" value="1"/>
</dbReference>
<accession>A0A0D0CKI3</accession>
<comment type="similarity">
    <text evidence="2">Belongs to the oxygen-dependent FAD-linked oxidoreductase family.</text>
</comment>
<evidence type="ECO:0000313" key="7">
    <source>
        <dbReference type="EMBL" id="KIK55608.1"/>
    </source>
</evidence>
<evidence type="ECO:0000259" key="6">
    <source>
        <dbReference type="Pfam" id="PF08031"/>
    </source>
</evidence>
<dbReference type="PANTHER" id="PTHR42973:SF39">
    <property type="entry name" value="FAD-BINDING PCMH-TYPE DOMAIN-CONTAINING PROTEIN"/>
    <property type="match status" value="1"/>
</dbReference>
<dbReference type="PANTHER" id="PTHR42973">
    <property type="entry name" value="BINDING OXIDOREDUCTASE, PUTATIVE (AFU_ORTHOLOGUE AFUA_1G17690)-RELATED"/>
    <property type="match status" value="1"/>
</dbReference>
<dbReference type="InterPro" id="IPR050416">
    <property type="entry name" value="FAD-linked_Oxidoreductase"/>
</dbReference>
<dbReference type="Pfam" id="PF08031">
    <property type="entry name" value="BBE"/>
    <property type="match status" value="1"/>
</dbReference>
<dbReference type="Gene3D" id="3.40.462.20">
    <property type="match status" value="1"/>
</dbReference>
<dbReference type="Proteomes" id="UP000053593">
    <property type="component" value="Unassembled WGS sequence"/>
</dbReference>
<name>A0A0D0CKI3_9AGAR</name>
<dbReference type="InterPro" id="IPR036318">
    <property type="entry name" value="FAD-bd_PCMH-like_sf"/>
</dbReference>
<gene>
    <name evidence="7" type="ORF">GYMLUDRAFT_264112</name>
</gene>
<dbReference type="GO" id="GO:0016491">
    <property type="term" value="F:oxidoreductase activity"/>
    <property type="evidence" value="ECO:0007669"/>
    <property type="project" value="UniProtKB-KW"/>
</dbReference>
<dbReference type="InterPro" id="IPR016169">
    <property type="entry name" value="FAD-bd_PCMH_sub2"/>
</dbReference>
<evidence type="ECO:0000256" key="5">
    <source>
        <dbReference type="ARBA" id="ARBA00023002"/>
    </source>
</evidence>
<dbReference type="EMBL" id="KN834805">
    <property type="protein sequence ID" value="KIK55608.1"/>
    <property type="molecule type" value="Genomic_DNA"/>
</dbReference>
<dbReference type="Gene3D" id="3.30.465.10">
    <property type="match status" value="3"/>
</dbReference>
<dbReference type="OrthoDB" id="9983560at2759"/>
<sequence>MSLSLSRPSCWPSDADFALLASQLSQPPIYPVPPESACYPVSDPSGNCAEVIARAFDPNWRPVQCSLPISKRSSFRTGRLGSVSVDAQTAEDVQAAVVLAEKWNLRVVVKSTGRGNSPAGSAGAAGCWVQGGGHEILSPQFGIGVDNAIQFTVVTSSGSHLTANVYSHPDLFWANLRGGGGGTYGVLTSVAYDTHPEEYVVFVATEAAATPAIAQSIGGYAYKATSGTVIEATQLFPSFYSVYTGIFAGNPSKTDGEGSNAELVSRLLPRGLIENDPETVAETLLSMNNTVIYHLVAGGAASKVDPDSTGLNPAWRTAAAHVVLSEGWPEGTRVSDVRLIHGTLKGYLGVLEELLGLGGGAYFNEASLYESNFQETFFGDHHSKLEAIKDQYDPAGLFVVVEGVGFERFDDTLDCLKA</sequence>
<evidence type="ECO:0000256" key="1">
    <source>
        <dbReference type="ARBA" id="ARBA00001974"/>
    </source>
</evidence>
<protein>
    <recommendedName>
        <fullName evidence="6">Berberine/berberine-like domain-containing protein</fullName>
    </recommendedName>
</protein>
<evidence type="ECO:0000313" key="8">
    <source>
        <dbReference type="Proteomes" id="UP000053593"/>
    </source>
</evidence>
<dbReference type="AlphaFoldDB" id="A0A0D0CKI3"/>
<keyword evidence="5" id="KW-0560">Oxidoreductase</keyword>
<keyword evidence="4" id="KW-0274">FAD</keyword>
<dbReference type="InterPro" id="IPR012951">
    <property type="entry name" value="BBE"/>
</dbReference>
<organism evidence="7 8">
    <name type="scientific">Collybiopsis luxurians FD-317 M1</name>
    <dbReference type="NCBI Taxonomy" id="944289"/>
    <lineage>
        <taxon>Eukaryota</taxon>
        <taxon>Fungi</taxon>
        <taxon>Dikarya</taxon>
        <taxon>Basidiomycota</taxon>
        <taxon>Agaricomycotina</taxon>
        <taxon>Agaricomycetes</taxon>
        <taxon>Agaricomycetidae</taxon>
        <taxon>Agaricales</taxon>
        <taxon>Marasmiineae</taxon>
        <taxon>Omphalotaceae</taxon>
        <taxon>Collybiopsis</taxon>
        <taxon>Collybiopsis luxurians</taxon>
    </lineage>
</organism>
<dbReference type="HOGENOM" id="CLU_018354_4_4_1"/>
<reference evidence="7 8" key="1">
    <citation type="submission" date="2014-04" db="EMBL/GenBank/DDBJ databases">
        <title>Evolutionary Origins and Diversification of the Mycorrhizal Mutualists.</title>
        <authorList>
            <consortium name="DOE Joint Genome Institute"/>
            <consortium name="Mycorrhizal Genomics Consortium"/>
            <person name="Kohler A."/>
            <person name="Kuo A."/>
            <person name="Nagy L.G."/>
            <person name="Floudas D."/>
            <person name="Copeland A."/>
            <person name="Barry K.W."/>
            <person name="Cichocki N."/>
            <person name="Veneault-Fourrey C."/>
            <person name="LaButti K."/>
            <person name="Lindquist E.A."/>
            <person name="Lipzen A."/>
            <person name="Lundell T."/>
            <person name="Morin E."/>
            <person name="Murat C."/>
            <person name="Riley R."/>
            <person name="Ohm R."/>
            <person name="Sun H."/>
            <person name="Tunlid A."/>
            <person name="Henrissat B."/>
            <person name="Grigoriev I.V."/>
            <person name="Hibbett D.S."/>
            <person name="Martin F."/>
        </authorList>
    </citation>
    <scope>NUCLEOTIDE SEQUENCE [LARGE SCALE GENOMIC DNA]</scope>
    <source>
        <strain evidence="7 8">FD-317 M1</strain>
    </source>
</reference>
<evidence type="ECO:0000256" key="4">
    <source>
        <dbReference type="ARBA" id="ARBA00022827"/>
    </source>
</evidence>
<comment type="cofactor">
    <cofactor evidence="1">
        <name>FAD</name>
        <dbReference type="ChEBI" id="CHEBI:57692"/>
    </cofactor>
</comment>
<keyword evidence="8" id="KW-1185">Reference proteome</keyword>
<proteinExistence type="inferred from homology"/>
<feature type="domain" description="Berberine/berberine-like" evidence="6">
    <location>
        <begin position="361"/>
        <end position="400"/>
    </location>
</feature>